<feature type="domain" description="Cathepsin propeptide inhibitor" evidence="2">
    <location>
        <begin position="39"/>
        <end position="96"/>
    </location>
</feature>
<accession>A0A8K0HGA5</accession>
<dbReference type="Pfam" id="PF08246">
    <property type="entry name" value="Inhibitor_I29"/>
    <property type="match status" value="1"/>
</dbReference>
<organism evidence="3 4">
    <name type="scientific">Rhamnella rubrinervis</name>
    <dbReference type="NCBI Taxonomy" id="2594499"/>
    <lineage>
        <taxon>Eukaryota</taxon>
        <taxon>Viridiplantae</taxon>
        <taxon>Streptophyta</taxon>
        <taxon>Embryophyta</taxon>
        <taxon>Tracheophyta</taxon>
        <taxon>Spermatophyta</taxon>
        <taxon>Magnoliopsida</taxon>
        <taxon>eudicotyledons</taxon>
        <taxon>Gunneridae</taxon>
        <taxon>Pentapetalae</taxon>
        <taxon>rosids</taxon>
        <taxon>fabids</taxon>
        <taxon>Rosales</taxon>
        <taxon>Rhamnaceae</taxon>
        <taxon>rhamnoid group</taxon>
        <taxon>Rhamneae</taxon>
        <taxon>Rhamnella</taxon>
    </lineage>
</organism>
<gene>
    <name evidence="3" type="ORF">FNV43_RR08178</name>
</gene>
<protein>
    <recommendedName>
        <fullName evidence="2">Cathepsin propeptide inhibitor domain-containing protein</fullName>
    </recommendedName>
</protein>
<reference evidence="3" key="1">
    <citation type="submission" date="2020-03" db="EMBL/GenBank/DDBJ databases">
        <title>A high-quality chromosome-level genome assembly of a woody plant with both climbing and erect habits, Rhamnella rubrinervis.</title>
        <authorList>
            <person name="Lu Z."/>
            <person name="Yang Y."/>
            <person name="Zhu X."/>
            <person name="Sun Y."/>
        </authorList>
    </citation>
    <scope>NUCLEOTIDE SEQUENCE</scope>
    <source>
        <strain evidence="3">BYM</strain>
        <tissue evidence="3">Leaf</tissue>
    </source>
</reference>
<keyword evidence="1" id="KW-0732">Signal</keyword>
<feature type="chain" id="PRO_5035434423" description="Cathepsin propeptide inhibitor domain-containing protein" evidence="1">
    <location>
        <begin position="20"/>
        <end position="169"/>
    </location>
</feature>
<dbReference type="SUPFAM" id="SSF54001">
    <property type="entry name" value="Cysteine proteinases"/>
    <property type="match status" value="1"/>
</dbReference>
<dbReference type="InterPro" id="IPR038765">
    <property type="entry name" value="Papain-like_cys_pep_sf"/>
</dbReference>
<evidence type="ECO:0000256" key="1">
    <source>
        <dbReference type="SAM" id="SignalP"/>
    </source>
</evidence>
<comment type="caution">
    <text evidence="3">The sequence shown here is derived from an EMBL/GenBank/DDBJ whole genome shotgun (WGS) entry which is preliminary data.</text>
</comment>
<evidence type="ECO:0000313" key="4">
    <source>
        <dbReference type="Proteomes" id="UP000796880"/>
    </source>
</evidence>
<name>A0A8K0HGA5_9ROSA</name>
<sequence length="169" mass="19579">MVLTTFVTAMFIVLVRTWASQSTSRTLYADEASSMVDMHQKWMSQYGRTYEDEAEKEMRSKIFMENVRYVENFNKQGSHSYKLSINEFADLTTDEFLKYYTGSNMPTTRHSKLPGSESFRYENLTDVYATVDWRDKGAVTPIKDQGKCEQLTNWSISCRDGKTPPNPLT</sequence>
<dbReference type="GO" id="GO:0008234">
    <property type="term" value="F:cysteine-type peptidase activity"/>
    <property type="evidence" value="ECO:0007669"/>
    <property type="project" value="InterPro"/>
</dbReference>
<feature type="signal peptide" evidence="1">
    <location>
        <begin position="1"/>
        <end position="19"/>
    </location>
</feature>
<dbReference type="InterPro" id="IPR013201">
    <property type="entry name" value="Prot_inhib_I29"/>
</dbReference>
<dbReference type="Gene3D" id="3.90.70.10">
    <property type="entry name" value="Cysteine proteinases"/>
    <property type="match status" value="1"/>
</dbReference>
<dbReference type="PANTHER" id="PTHR12411">
    <property type="entry name" value="CYSTEINE PROTEASE FAMILY C1-RELATED"/>
    <property type="match status" value="1"/>
</dbReference>
<proteinExistence type="predicted"/>
<evidence type="ECO:0000313" key="3">
    <source>
        <dbReference type="EMBL" id="KAF3452082.1"/>
    </source>
</evidence>
<dbReference type="EMBL" id="VOIH02000003">
    <property type="protein sequence ID" value="KAF3452082.1"/>
    <property type="molecule type" value="Genomic_DNA"/>
</dbReference>
<dbReference type="Proteomes" id="UP000796880">
    <property type="component" value="Unassembled WGS sequence"/>
</dbReference>
<keyword evidence="4" id="KW-1185">Reference proteome</keyword>
<evidence type="ECO:0000259" key="2">
    <source>
        <dbReference type="SMART" id="SM00848"/>
    </source>
</evidence>
<dbReference type="AlphaFoldDB" id="A0A8K0HGA5"/>
<dbReference type="InterPro" id="IPR013128">
    <property type="entry name" value="Peptidase_C1A"/>
</dbReference>
<dbReference type="OrthoDB" id="1163416at2759"/>
<dbReference type="SMART" id="SM00848">
    <property type="entry name" value="Inhibitor_I29"/>
    <property type="match status" value="1"/>
</dbReference>